<name>A0A3E0I8I6_9PSEU</name>
<dbReference type="Pfam" id="PF08240">
    <property type="entry name" value="ADH_N"/>
    <property type="match status" value="1"/>
</dbReference>
<dbReference type="OrthoDB" id="3813297at2"/>
<accession>A0A3E0I8I6</accession>
<evidence type="ECO:0000259" key="1">
    <source>
        <dbReference type="SMART" id="SM00829"/>
    </source>
</evidence>
<dbReference type="AlphaFoldDB" id="A0A3E0I8I6"/>
<evidence type="ECO:0000313" key="2">
    <source>
        <dbReference type="EMBL" id="REH55064.1"/>
    </source>
</evidence>
<dbReference type="PANTHER" id="PTHR43677:SF4">
    <property type="entry name" value="QUINONE OXIDOREDUCTASE-LIKE PROTEIN 2"/>
    <property type="match status" value="1"/>
</dbReference>
<dbReference type="SUPFAM" id="SSF50129">
    <property type="entry name" value="GroES-like"/>
    <property type="match status" value="1"/>
</dbReference>
<dbReference type="EMBL" id="QUNO01000001">
    <property type="protein sequence ID" value="REH55064.1"/>
    <property type="molecule type" value="Genomic_DNA"/>
</dbReference>
<reference evidence="2 3" key="1">
    <citation type="submission" date="2018-08" db="EMBL/GenBank/DDBJ databases">
        <title>Genomic Encyclopedia of Archaeal and Bacterial Type Strains, Phase II (KMG-II): from individual species to whole genera.</title>
        <authorList>
            <person name="Goeker M."/>
        </authorList>
    </citation>
    <scope>NUCLEOTIDE SEQUENCE [LARGE SCALE GENOMIC DNA]</scope>
    <source>
        <strain evidence="2 3">DSM 45791</strain>
    </source>
</reference>
<proteinExistence type="predicted"/>
<dbReference type="PANTHER" id="PTHR43677">
    <property type="entry name" value="SHORT-CHAIN DEHYDROGENASE/REDUCTASE"/>
    <property type="match status" value="1"/>
</dbReference>
<dbReference type="InterPro" id="IPR013149">
    <property type="entry name" value="ADH-like_C"/>
</dbReference>
<gene>
    <name evidence="2" type="ORF">BCF44_10180</name>
</gene>
<dbReference type="SMART" id="SM00829">
    <property type="entry name" value="PKS_ER"/>
    <property type="match status" value="1"/>
</dbReference>
<dbReference type="InterPro" id="IPR013154">
    <property type="entry name" value="ADH-like_N"/>
</dbReference>
<dbReference type="InterPro" id="IPR011032">
    <property type="entry name" value="GroES-like_sf"/>
</dbReference>
<dbReference type="CDD" id="cd08270">
    <property type="entry name" value="MDR4"/>
    <property type="match status" value="1"/>
</dbReference>
<organism evidence="2 3">
    <name type="scientific">Kutzneria buriramensis</name>
    <dbReference type="NCBI Taxonomy" id="1045776"/>
    <lineage>
        <taxon>Bacteria</taxon>
        <taxon>Bacillati</taxon>
        <taxon>Actinomycetota</taxon>
        <taxon>Actinomycetes</taxon>
        <taxon>Pseudonocardiales</taxon>
        <taxon>Pseudonocardiaceae</taxon>
        <taxon>Kutzneria</taxon>
    </lineage>
</organism>
<dbReference type="RefSeq" id="WP_116172051.1">
    <property type="nucleotide sequence ID" value="NZ_CP144375.1"/>
</dbReference>
<feature type="domain" description="Enoyl reductase (ER)" evidence="1">
    <location>
        <begin position="9"/>
        <end position="298"/>
    </location>
</feature>
<dbReference type="Pfam" id="PF00107">
    <property type="entry name" value="ADH_zinc_N"/>
    <property type="match status" value="1"/>
</dbReference>
<evidence type="ECO:0000313" key="3">
    <source>
        <dbReference type="Proteomes" id="UP000256269"/>
    </source>
</evidence>
<sequence length="301" mass="30146">MRALLVDSSAKSGFRLGETAEPAPAPNQALVEIKALSLNYGEVAGGYGKEDGAVNGWDAAGVVVKAAADGSGPEPGSRVVTFGSGGAWAELRAVDTTELAVLPDGVDFAQAAALPVAAVTALRALRRFGSVLGRRVLVTGAAGGVGRFAVQLAALSGAHVIASVGSVARGEGLEKLGAAEVIVGVEGLTGPLHGVLDNVGGPNQVTAFGLLAEGGSIQSIGATSGEPSVYPPYATVGPQRRVEGFMMGYNLGEDLAYVASLVAAGKLDVEIGYRGSWENSEDAIAALIGRKVVGKAVLDVA</sequence>
<dbReference type="Gene3D" id="3.90.180.10">
    <property type="entry name" value="Medium-chain alcohol dehydrogenases, catalytic domain"/>
    <property type="match status" value="1"/>
</dbReference>
<dbReference type="InterPro" id="IPR036291">
    <property type="entry name" value="NAD(P)-bd_dom_sf"/>
</dbReference>
<dbReference type="GO" id="GO:0016491">
    <property type="term" value="F:oxidoreductase activity"/>
    <property type="evidence" value="ECO:0007669"/>
    <property type="project" value="InterPro"/>
</dbReference>
<protein>
    <submittedName>
        <fullName evidence="2">NADPH:quinone reductase-like Zn-dependent oxidoreductase</fullName>
    </submittedName>
</protein>
<dbReference type="InterPro" id="IPR020843">
    <property type="entry name" value="ER"/>
</dbReference>
<dbReference type="Proteomes" id="UP000256269">
    <property type="component" value="Unassembled WGS sequence"/>
</dbReference>
<dbReference type="SUPFAM" id="SSF51735">
    <property type="entry name" value="NAD(P)-binding Rossmann-fold domains"/>
    <property type="match status" value="1"/>
</dbReference>
<keyword evidence="3" id="KW-1185">Reference proteome</keyword>
<dbReference type="Gene3D" id="3.40.50.720">
    <property type="entry name" value="NAD(P)-binding Rossmann-like Domain"/>
    <property type="match status" value="1"/>
</dbReference>
<dbReference type="InterPro" id="IPR051397">
    <property type="entry name" value="Zn-ADH-like_protein"/>
</dbReference>
<comment type="caution">
    <text evidence="2">The sequence shown here is derived from an EMBL/GenBank/DDBJ whole genome shotgun (WGS) entry which is preliminary data.</text>
</comment>